<dbReference type="PANTHER" id="PTHR30308:SF2">
    <property type="entry name" value="SSRA-BINDING PROTEIN"/>
    <property type="match status" value="1"/>
</dbReference>
<evidence type="ECO:0000256" key="2">
    <source>
        <dbReference type="ARBA" id="ARBA00022884"/>
    </source>
</evidence>
<dbReference type="NCBIfam" id="NF003843">
    <property type="entry name" value="PRK05422.1"/>
    <property type="match status" value="1"/>
</dbReference>
<dbReference type="CDD" id="cd09294">
    <property type="entry name" value="SmpB"/>
    <property type="match status" value="1"/>
</dbReference>
<proteinExistence type="inferred from homology"/>
<evidence type="ECO:0000313" key="5">
    <source>
        <dbReference type="Proteomes" id="UP000226437"/>
    </source>
</evidence>
<dbReference type="AlphaFoldDB" id="A0A2G0CDY6"/>
<dbReference type="InterPro" id="IPR023620">
    <property type="entry name" value="SmpB"/>
</dbReference>
<dbReference type="GO" id="GO:0070929">
    <property type="term" value="P:trans-translation"/>
    <property type="evidence" value="ECO:0007669"/>
    <property type="project" value="UniProtKB-UniRule"/>
</dbReference>
<protein>
    <recommendedName>
        <fullName evidence="3">SsrA-binding protein</fullName>
    </recommendedName>
    <alternativeName>
        <fullName evidence="3">Small protein B</fullName>
    </alternativeName>
</protein>
<comment type="caution">
    <text evidence="4">The sequence shown here is derived from an EMBL/GenBank/DDBJ whole genome shotgun (WGS) entry which is preliminary data.</text>
</comment>
<dbReference type="EMBL" id="PDLO01000004">
    <property type="protein sequence ID" value="PHK98182.1"/>
    <property type="molecule type" value="Genomic_DNA"/>
</dbReference>
<comment type="similarity">
    <text evidence="3">Belongs to the SmpB family.</text>
</comment>
<dbReference type="GO" id="GO:0070930">
    <property type="term" value="P:trans-translation-dependent protein tagging"/>
    <property type="evidence" value="ECO:0007669"/>
    <property type="project" value="TreeGrafter"/>
</dbReference>
<dbReference type="OrthoDB" id="9805462at2"/>
<dbReference type="Pfam" id="PF01668">
    <property type="entry name" value="SmpB"/>
    <property type="match status" value="1"/>
</dbReference>
<keyword evidence="2 3" id="KW-0694">RNA-binding</keyword>
<dbReference type="PROSITE" id="PS01317">
    <property type="entry name" value="SSRP"/>
    <property type="match status" value="1"/>
</dbReference>
<evidence type="ECO:0000313" key="4">
    <source>
        <dbReference type="EMBL" id="PHK98182.1"/>
    </source>
</evidence>
<dbReference type="GO" id="GO:0003723">
    <property type="term" value="F:RNA binding"/>
    <property type="evidence" value="ECO:0007669"/>
    <property type="project" value="UniProtKB-UniRule"/>
</dbReference>
<organism evidence="4 5">
    <name type="scientific">Neolewinella marina</name>
    <dbReference type="NCBI Taxonomy" id="438751"/>
    <lineage>
        <taxon>Bacteria</taxon>
        <taxon>Pseudomonadati</taxon>
        <taxon>Bacteroidota</taxon>
        <taxon>Saprospiria</taxon>
        <taxon>Saprospirales</taxon>
        <taxon>Lewinellaceae</taxon>
        <taxon>Neolewinella</taxon>
    </lineage>
</organism>
<dbReference type="GO" id="GO:0005829">
    <property type="term" value="C:cytosol"/>
    <property type="evidence" value="ECO:0007669"/>
    <property type="project" value="TreeGrafter"/>
</dbReference>
<dbReference type="Gene3D" id="2.40.280.10">
    <property type="match status" value="1"/>
</dbReference>
<keyword evidence="1 3" id="KW-0963">Cytoplasm</keyword>
<dbReference type="PANTHER" id="PTHR30308">
    <property type="entry name" value="TMRNA-BINDING COMPONENT OF TRANS-TRANSLATION TAGGING COMPLEX"/>
    <property type="match status" value="1"/>
</dbReference>
<dbReference type="NCBIfam" id="TIGR00086">
    <property type="entry name" value="smpB"/>
    <property type="match status" value="1"/>
</dbReference>
<sequence length="154" mass="18614">MAKKNKEKEFVNRKARFEYEFLESVEAGIKLTGTEIKSIRAGHVNLRDGYCVFERGEMLLRSLYIGEYKEGNQFNHEERRPRKLLLKKQELRKWEKKVKEKGFTIVPYRLYINERGLAKVEVVLVQGKKVYDKRDTIRQRENKRQMERVKKQYL</sequence>
<comment type="function">
    <text evidence="3">Required for rescue of stalled ribosomes mediated by trans-translation. Binds to transfer-messenger RNA (tmRNA), required for stable association of tmRNA with ribosomes. tmRNA and SmpB together mimic tRNA shape, replacing the anticodon stem-loop with SmpB. tmRNA is encoded by the ssrA gene; the 2 termini fold to resemble tRNA(Ala) and it encodes a 'tag peptide', a short internal open reading frame. During trans-translation Ala-aminoacylated tmRNA acts like a tRNA, entering the A-site of stalled ribosomes, displacing the stalled mRNA. The ribosome then switches to translate the ORF on the tmRNA; the nascent peptide is terminated with the 'tag peptide' encoded by the tmRNA and targeted for degradation. The ribosome is freed to recommence translation, which seems to be the essential function of trans-translation.</text>
</comment>
<evidence type="ECO:0000256" key="3">
    <source>
        <dbReference type="HAMAP-Rule" id="MF_00023"/>
    </source>
</evidence>
<dbReference type="SUPFAM" id="SSF74982">
    <property type="entry name" value="Small protein B (SmpB)"/>
    <property type="match status" value="1"/>
</dbReference>
<name>A0A2G0CDY6_9BACT</name>
<dbReference type="InterPro" id="IPR000037">
    <property type="entry name" value="SsrA-bd_prot"/>
</dbReference>
<dbReference type="InterPro" id="IPR020081">
    <property type="entry name" value="SsrA-bd_prot_CS"/>
</dbReference>
<comment type="subcellular location">
    <subcellularLocation>
        <location evidence="3">Cytoplasm</location>
    </subcellularLocation>
    <text evidence="3">The tmRNA-SmpB complex associates with stalled 70S ribosomes.</text>
</comment>
<dbReference type="RefSeq" id="WP_099106569.1">
    <property type="nucleotide sequence ID" value="NZ_JAATJF010000004.1"/>
</dbReference>
<keyword evidence="5" id="KW-1185">Reference proteome</keyword>
<dbReference type="HAMAP" id="MF_00023">
    <property type="entry name" value="SmpB"/>
    <property type="match status" value="1"/>
</dbReference>
<dbReference type="Proteomes" id="UP000226437">
    <property type="component" value="Unassembled WGS sequence"/>
</dbReference>
<evidence type="ECO:0000256" key="1">
    <source>
        <dbReference type="ARBA" id="ARBA00022490"/>
    </source>
</evidence>
<gene>
    <name evidence="3" type="primary">smpB</name>
    <name evidence="4" type="ORF">CGL56_10775</name>
</gene>
<accession>A0A2G0CDY6</accession>
<reference evidence="4 5" key="1">
    <citation type="submission" date="2017-10" db="EMBL/GenBank/DDBJ databases">
        <title>The draft genome sequence of Lewinella marina KCTC 32374.</title>
        <authorList>
            <person name="Wang K."/>
        </authorList>
    </citation>
    <scope>NUCLEOTIDE SEQUENCE [LARGE SCALE GENOMIC DNA]</scope>
    <source>
        <strain evidence="4 5">MKG-38</strain>
    </source>
</reference>